<organism evidence="3 4">
    <name type="scientific">Mycena venus</name>
    <dbReference type="NCBI Taxonomy" id="2733690"/>
    <lineage>
        <taxon>Eukaryota</taxon>
        <taxon>Fungi</taxon>
        <taxon>Dikarya</taxon>
        <taxon>Basidiomycota</taxon>
        <taxon>Agaricomycotina</taxon>
        <taxon>Agaricomycetes</taxon>
        <taxon>Agaricomycetidae</taxon>
        <taxon>Agaricales</taxon>
        <taxon>Marasmiineae</taxon>
        <taxon>Mycenaceae</taxon>
        <taxon>Mycena</taxon>
    </lineage>
</organism>
<feature type="compositionally biased region" description="Basic and acidic residues" evidence="1">
    <location>
        <begin position="302"/>
        <end position="319"/>
    </location>
</feature>
<proteinExistence type="predicted"/>
<accession>A0A8H7DBU9</accession>
<feature type="transmembrane region" description="Helical" evidence="2">
    <location>
        <begin position="29"/>
        <end position="52"/>
    </location>
</feature>
<comment type="caution">
    <text evidence="3">The sequence shown here is derived from an EMBL/GenBank/DDBJ whole genome shotgun (WGS) entry which is preliminary data.</text>
</comment>
<feature type="transmembrane region" description="Helical" evidence="2">
    <location>
        <begin position="6"/>
        <end position="22"/>
    </location>
</feature>
<feature type="transmembrane region" description="Helical" evidence="2">
    <location>
        <begin position="221"/>
        <end position="240"/>
    </location>
</feature>
<keyword evidence="2" id="KW-0472">Membrane</keyword>
<keyword evidence="4" id="KW-1185">Reference proteome</keyword>
<sequence>MLYAIFAVLISMSSYILITRGLRSRSSQMMLAVTLILFALSTWDWAIDILLLRDDLKVFLPADLIEPPPDHIRRMKINTALHISQSITNNISTMLSDMVLHCSARSHRASSLCNMTQIGIGFPSVVHLHLLAPAELIIDIVTLIFSALVNIWATLMIAYQAWRCRRHIREYLKDTSKRSYTESMLALFAESGAVYTTLWVLKNLIVLPVIEPTEYTDYAVVIMYQMTGMYPTLIIILVALRKSHLENQFTSYGGVTTRNQEIAFKSGRDPAWTTGAFTNSCSNSEIIVSSPMVKTRTSGQDSKTDVASKDGEKSDHGADPVEISLDSSPEADIVA</sequence>
<feature type="region of interest" description="Disordered" evidence="1">
    <location>
        <begin position="291"/>
        <end position="335"/>
    </location>
</feature>
<keyword evidence="2" id="KW-0812">Transmembrane</keyword>
<dbReference type="EMBL" id="JACAZI010000003">
    <property type="protein sequence ID" value="KAF7365936.1"/>
    <property type="molecule type" value="Genomic_DNA"/>
</dbReference>
<dbReference type="OrthoDB" id="2744793at2759"/>
<reference evidence="3" key="1">
    <citation type="submission" date="2020-05" db="EMBL/GenBank/DDBJ databases">
        <title>Mycena genomes resolve the evolution of fungal bioluminescence.</title>
        <authorList>
            <person name="Tsai I.J."/>
        </authorList>
    </citation>
    <scope>NUCLEOTIDE SEQUENCE</scope>
    <source>
        <strain evidence="3">CCC161011</strain>
    </source>
</reference>
<keyword evidence="2" id="KW-1133">Transmembrane helix</keyword>
<protein>
    <submittedName>
        <fullName evidence="3">Uncharacterized protein</fullName>
    </submittedName>
</protein>
<dbReference type="Proteomes" id="UP000620124">
    <property type="component" value="Unassembled WGS sequence"/>
</dbReference>
<evidence type="ECO:0000313" key="3">
    <source>
        <dbReference type="EMBL" id="KAF7365936.1"/>
    </source>
</evidence>
<feature type="transmembrane region" description="Helical" evidence="2">
    <location>
        <begin position="183"/>
        <end position="201"/>
    </location>
</feature>
<evidence type="ECO:0000313" key="4">
    <source>
        <dbReference type="Proteomes" id="UP000620124"/>
    </source>
</evidence>
<evidence type="ECO:0000256" key="2">
    <source>
        <dbReference type="SAM" id="Phobius"/>
    </source>
</evidence>
<feature type="transmembrane region" description="Helical" evidence="2">
    <location>
        <begin position="136"/>
        <end position="162"/>
    </location>
</feature>
<evidence type="ECO:0000256" key="1">
    <source>
        <dbReference type="SAM" id="MobiDB-lite"/>
    </source>
</evidence>
<gene>
    <name evidence="3" type="ORF">MVEN_00468900</name>
</gene>
<dbReference type="AlphaFoldDB" id="A0A8H7DBU9"/>
<name>A0A8H7DBU9_9AGAR</name>